<evidence type="ECO:0000256" key="10">
    <source>
        <dbReference type="ARBA" id="ARBA00023170"/>
    </source>
</evidence>
<dbReference type="GO" id="GO:0007168">
    <property type="term" value="P:receptor guanylyl cyclase signaling pathway"/>
    <property type="evidence" value="ECO:0007669"/>
    <property type="project" value="TreeGrafter"/>
</dbReference>
<feature type="domain" description="Guanylate cyclase" evidence="20">
    <location>
        <begin position="817"/>
        <end position="947"/>
    </location>
</feature>
<evidence type="ECO:0000256" key="4">
    <source>
        <dbReference type="ARBA" id="ARBA00022692"/>
    </source>
</evidence>
<dbReference type="InterPro" id="IPR018297">
    <property type="entry name" value="A/G_cyclase_CS"/>
</dbReference>
<comment type="similarity">
    <text evidence="15">Belongs to the adenylyl cyclase class-4/guanylyl cyclase family.</text>
</comment>
<dbReference type="Pfam" id="PF01094">
    <property type="entry name" value="ANF_receptor"/>
    <property type="match status" value="1"/>
</dbReference>
<keyword evidence="18" id="KW-0732">Signal</keyword>
<dbReference type="PROSITE" id="PS00452">
    <property type="entry name" value="GUANYLATE_CYCLASE_1"/>
    <property type="match status" value="1"/>
</dbReference>
<name>A0A6P7YWF9_9AMPH</name>
<dbReference type="InterPro" id="IPR011009">
    <property type="entry name" value="Kinase-like_dom_sf"/>
</dbReference>
<dbReference type="FunCoup" id="A0A6P7YWF9">
    <property type="interactions" value="476"/>
</dbReference>
<keyword evidence="9 17" id="KW-0472">Membrane</keyword>
<dbReference type="SUPFAM" id="SSF56112">
    <property type="entry name" value="Protein kinase-like (PK-like)"/>
    <property type="match status" value="1"/>
</dbReference>
<keyword evidence="5" id="KW-0547">Nucleotide-binding</keyword>
<dbReference type="InterPro" id="IPR029787">
    <property type="entry name" value="Nucleotide_cyclase"/>
</dbReference>
<dbReference type="GeneID" id="115475763"/>
<dbReference type="GO" id="GO:0004672">
    <property type="term" value="F:protein kinase activity"/>
    <property type="evidence" value="ECO:0007669"/>
    <property type="project" value="InterPro"/>
</dbReference>
<dbReference type="FunFam" id="3.30.70.1230:FF:000015">
    <property type="entry name" value="Guanylate cyclase"/>
    <property type="match status" value="1"/>
</dbReference>
<dbReference type="SMART" id="SM00044">
    <property type="entry name" value="CYCc"/>
    <property type="match status" value="1"/>
</dbReference>
<gene>
    <name evidence="22" type="primary">GUCY2C</name>
</gene>
<evidence type="ECO:0000256" key="15">
    <source>
        <dbReference type="RuleBase" id="RU000405"/>
    </source>
</evidence>
<keyword evidence="21" id="KW-1185">Reference proteome</keyword>
<dbReference type="PROSITE" id="PS50125">
    <property type="entry name" value="GUANYLATE_CYCLASE_2"/>
    <property type="match status" value="1"/>
</dbReference>
<dbReference type="SUPFAM" id="SSF53822">
    <property type="entry name" value="Periplasmic binding protein-like I"/>
    <property type="match status" value="1"/>
</dbReference>
<dbReference type="GO" id="GO:0001653">
    <property type="term" value="F:peptide receptor activity"/>
    <property type="evidence" value="ECO:0007669"/>
    <property type="project" value="TreeGrafter"/>
</dbReference>
<evidence type="ECO:0000313" key="22">
    <source>
        <dbReference type="RefSeq" id="XP_030067635.1"/>
    </source>
</evidence>
<evidence type="ECO:0000256" key="7">
    <source>
        <dbReference type="ARBA" id="ARBA00022989"/>
    </source>
</evidence>
<dbReference type="InterPro" id="IPR001828">
    <property type="entry name" value="ANF_lig-bd_rcpt"/>
</dbReference>
<keyword evidence="8" id="KW-0342">GTP-binding</keyword>
<dbReference type="InterPro" id="IPR028082">
    <property type="entry name" value="Peripla_BP_I"/>
</dbReference>
<feature type="transmembrane region" description="Helical" evidence="17">
    <location>
        <begin position="425"/>
        <end position="448"/>
    </location>
</feature>
<evidence type="ECO:0000256" key="18">
    <source>
        <dbReference type="SAM" id="SignalP"/>
    </source>
</evidence>
<keyword evidence="4 17" id="KW-0812">Transmembrane</keyword>
<dbReference type="GO" id="GO:0035556">
    <property type="term" value="P:intracellular signal transduction"/>
    <property type="evidence" value="ECO:0007669"/>
    <property type="project" value="InterPro"/>
</dbReference>
<evidence type="ECO:0000256" key="3">
    <source>
        <dbReference type="ARBA" id="ARBA00022475"/>
    </source>
</evidence>
<evidence type="ECO:0000256" key="16">
    <source>
        <dbReference type="RuleBase" id="RU003431"/>
    </source>
</evidence>
<feature type="domain" description="Protein kinase" evidence="19">
    <location>
        <begin position="483"/>
        <end position="746"/>
    </location>
</feature>
<feature type="signal peptide" evidence="18">
    <location>
        <begin position="1"/>
        <end position="22"/>
    </location>
</feature>
<dbReference type="CTD" id="2984"/>
<dbReference type="Pfam" id="PF07714">
    <property type="entry name" value="PK_Tyr_Ser-Thr"/>
    <property type="match status" value="1"/>
</dbReference>
<protein>
    <recommendedName>
        <fullName evidence="16">Guanylate cyclase</fullName>
        <ecNumber evidence="16">4.6.1.2</ecNumber>
    </recommendedName>
</protein>
<dbReference type="InterPro" id="IPR001245">
    <property type="entry name" value="Ser-Thr/Tyr_kinase_cat_dom"/>
</dbReference>
<dbReference type="GO" id="GO:0004016">
    <property type="term" value="F:adenylate cyclase activity"/>
    <property type="evidence" value="ECO:0007669"/>
    <property type="project" value="TreeGrafter"/>
</dbReference>
<dbReference type="PROSITE" id="PS50011">
    <property type="entry name" value="PROTEIN_KINASE_DOM"/>
    <property type="match status" value="1"/>
</dbReference>
<dbReference type="SUPFAM" id="SSF55073">
    <property type="entry name" value="Nucleotide cyclase"/>
    <property type="match status" value="1"/>
</dbReference>
<evidence type="ECO:0000256" key="12">
    <source>
        <dbReference type="ARBA" id="ARBA00023239"/>
    </source>
</evidence>
<evidence type="ECO:0000256" key="2">
    <source>
        <dbReference type="ARBA" id="ARBA00004251"/>
    </source>
</evidence>
<sequence>MLTFGLLIPLLQLWLPQQLVECSCSGNNFTLNVIVLDDDTSPWTLKVVEPAITQGLKLIEDQLKKEGKNVTLRASLSGFNISKWYKEKGCLSSTCEAIEILKQLHSEEVVGCAILGPTCSYATFQILSTKNLFTVPLISAGSFAISCDYKASLTRLLTPARKVTNFFIEFWQFRHAIKEVQWESIYFYKNMESNNTEDCFWYLNALDNNLSLFNKVLTFKDFLRSPDKVFEILESSSRKSNVILMCGSPDDVRDLFKDHTPPPEVVIILIDLLNGLYYENATYASYMRNVLVLTQPHSNHSIFANNLNVTWQLQNKYVSGYFDGVLLFGHVLRHFLLNNITVKPKKLGEAFRNFSYQGFWGPVILDEFGDLELNLTLLYTTEQTNKYTALLRFDTSTNDTVVLEDKPNFFWKNHKLPSDHPSPEILVIAVFTLTSTVLLAIVISLLVLRKYRKNHELRQKKWSHIPSDKILPLETNETSHVSLKIDDDKRRDTTQRLRRGKYDKKIIILKDMKHSDTNFAERQKIELNKLLQIDYYNLTKFYGTVKMDTKIFGVIEYCERGSLRDVLNDKISYPDGTFMDWEFKISVLYDIAKGMSYLHASKTEVHGRLKSTNCVVDSRMVVKITDFGYNSILPSRKDLWMSPEHLREYGISQKGDVYSYGIIAQEIILRKETFYTEHYQNPKEKLHLVQKASVCPFRPDLHLDAAQESELEVYVLVKNCWEEDPEKRPDFKKIESTLAKIFNNFYSQTNESYMDTLIRRLQLYSRNLEHLVEERTKLYKAERDRADRLNFMLLPPPVVKSLKETGWVESELFEEVTIYFSDIVGFTTICKYSTPMEVVDMLNDIYKDFDRILDHHDVYKVETIGDAYMVVSGLPNRNGNRHAVDICKMALDILSFMGSFKLRHLPGLPVWIRIGIHSGPCAAGVVGIKMPRYCLFGDTVNTASRMESTGLPLRIHVNGSTIEILKRTDCQFQYEVRGETYLKGKGTELTYWLTGVEDQNHNLPTPPSVENQQRLQDDFAEMITQSLEKREAEGYNKHKLNRVASYRGGTLEYLQLSTTPNTTTYL</sequence>
<dbReference type="RefSeq" id="XP_030067635.1">
    <property type="nucleotide sequence ID" value="XM_030211775.1"/>
</dbReference>
<evidence type="ECO:0000313" key="21">
    <source>
        <dbReference type="Proteomes" id="UP000515156"/>
    </source>
</evidence>
<feature type="chain" id="PRO_5027819061" description="Guanylate cyclase" evidence="18">
    <location>
        <begin position="23"/>
        <end position="1066"/>
    </location>
</feature>
<keyword evidence="6" id="KW-0256">Endoplasmic reticulum</keyword>
<dbReference type="InterPro" id="IPR000719">
    <property type="entry name" value="Prot_kinase_dom"/>
</dbReference>
<organism evidence="21 22">
    <name type="scientific">Microcaecilia unicolor</name>
    <dbReference type="NCBI Taxonomy" id="1415580"/>
    <lineage>
        <taxon>Eukaryota</taxon>
        <taxon>Metazoa</taxon>
        <taxon>Chordata</taxon>
        <taxon>Craniata</taxon>
        <taxon>Vertebrata</taxon>
        <taxon>Euteleostomi</taxon>
        <taxon>Amphibia</taxon>
        <taxon>Gymnophiona</taxon>
        <taxon>Siphonopidae</taxon>
        <taxon>Microcaecilia</taxon>
    </lineage>
</organism>
<reference evidence="22" key="1">
    <citation type="submission" date="2025-08" db="UniProtKB">
        <authorList>
            <consortium name="RefSeq"/>
        </authorList>
    </citation>
    <scope>IDENTIFICATION</scope>
</reference>
<dbReference type="KEGG" id="muo:115475763"/>
<keyword evidence="13 16" id="KW-0141">cGMP biosynthesis</keyword>
<keyword evidence="10 22" id="KW-0675">Receptor</keyword>
<dbReference type="Gene3D" id="3.30.70.1230">
    <property type="entry name" value="Nucleotide cyclase"/>
    <property type="match status" value="1"/>
</dbReference>
<dbReference type="Pfam" id="PF00211">
    <property type="entry name" value="Guanylate_cyc"/>
    <property type="match status" value="1"/>
</dbReference>
<dbReference type="AlphaFoldDB" id="A0A6P7YWF9"/>
<keyword evidence="3" id="KW-1003">Cell membrane</keyword>
<dbReference type="Gene3D" id="1.10.510.10">
    <property type="entry name" value="Transferase(Phosphotransferase) domain 1"/>
    <property type="match status" value="1"/>
</dbReference>
<dbReference type="EC" id="4.6.1.2" evidence="16"/>
<evidence type="ECO:0000256" key="5">
    <source>
        <dbReference type="ARBA" id="ARBA00022741"/>
    </source>
</evidence>
<dbReference type="GO" id="GO:0005525">
    <property type="term" value="F:GTP binding"/>
    <property type="evidence" value="ECO:0007669"/>
    <property type="project" value="UniProtKB-KW"/>
</dbReference>
<evidence type="ECO:0000256" key="1">
    <source>
        <dbReference type="ARBA" id="ARBA00004115"/>
    </source>
</evidence>
<evidence type="ECO:0000256" key="9">
    <source>
        <dbReference type="ARBA" id="ARBA00023136"/>
    </source>
</evidence>
<dbReference type="PANTHER" id="PTHR11920">
    <property type="entry name" value="GUANYLYL CYCLASE"/>
    <property type="match status" value="1"/>
</dbReference>
<evidence type="ECO:0000256" key="8">
    <source>
        <dbReference type="ARBA" id="ARBA00023134"/>
    </source>
</evidence>
<evidence type="ECO:0000256" key="17">
    <source>
        <dbReference type="SAM" id="Phobius"/>
    </source>
</evidence>
<dbReference type="OrthoDB" id="60033at2759"/>
<keyword evidence="12 15" id="KW-0456">Lyase</keyword>
<evidence type="ECO:0000256" key="6">
    <source>
        <dbReference type="ARBA" id="ARBA00022824"/>
    </source>
</evidence>
<dbReference type="GO" id="GO:0005886">
    <property type="term" value="C:plasma membrane"/>
    <property type="evidence" value="ECO:0007669"/>
    <property type="project" value="UniProtKB-SubCell"/>
</dbReference>
<dbReference type="GO" id="GO:0005789">
    <property type="term" value="C:endoplasmic reticulum membrane"/>
    <property type="evidence" value="ECO:0007669"/>
    <property type="project" value="UniProtKB-SubCell"/>
</dbReference>
<proteinExistence type="inferred from homology"/>
<dbReference type="Proteomes" id="UP000515156">
    <property type="component" value="Chromosome 1"/>
</dbReference>
<dbReference type="GO" id="GO:0005524">
    <property type="term" value="F:ATP binding"/>
    <property type="evidence" value="ECO:0007669"/>
    <property type="project" value="InterPro"/>
</dbReference>
<dbReference type="FunFam" id="1.10.510.10:FF:000364">
    <property type="entry name" value="Guanylate cyclase"/>
    <property type="match status" value="1"/>
</dbReference>
<keyword evidence="7 17" id="KW-1133">Transmembrane helix</keyword>
<comment type="catalytic activity">
    <reaction evidence="14">
        <text>GTP = 3',5'-cyclic GMP + diphosphate</text>
        <dbReference type="Rhea" id="RHEA:13665"/>
        <dbReference type="ChEBI" id="CHEBI:33019"/>
        <dbReference type="ChEBI" id="CHEBI:37565"/>
        <dbReference type="ChEBI" id="CHEBI:57746"/>
        <dbReference type="EC" id="4.6.1.2"/>
    </reaction>
    <physiologicalReaction direction="left-to-right" evidence="14">
        <dbReference type="Rhea" id="RHEA:13666"/>
    </physiologicalReaction>
</comment>
<accession>A0A6P7YWF9</accession>
<dbReference type="Gene3D" id="3.40.50.2300">
    <property type="match status" value="1"/>
</dbReference>
<comment type="subcellular location">
    <subcellularLocation>
        <location evidence="2">Cell membrane</location>
        <topology evidence="2">Single-pass type I membrane protein</topology>
    </subcellularLocation>
    <subcellularLocation>
        <location evidence="1">Endoplasmic reticulum membrane</location>
        <topology evidence="1">Single-pass type I membrane protein</topology>
    </subcellularLocation>
</comment>
<evidence type="ECO:0000256" key="11">
    <source>
        <dbReference type="ARBA" id="ARBA00023180"/>
    </source>
</evidence>
<evidence type="ECO:0000256" key="13">
    <source>
        <dbReference type="ARBA" id="ARBA00023293"/>
    </source>
</evidence>
<dbReference type="InterPro" id="IPR050401">
    <property type="entry name" value="Cyclic_nucleotide_synthase"/>
</dbReference>
<evidence type="ECO:0000256" key="14">
    <source>
        <dbReference type="ARBA" id="ARBA00036920"/>
    </source>
</evidence>
<dbReference type="GO" id="GO:0004383">
    <property type="term" value="F:guanylate cyclase activity"/>
    <property type="evidence" value="ECO:0007669"/>
    <property type="project" value="UniProtKB-EC"/>
</dbReference>
<keyword evidence="11" id="KW-0325">Glycoprotein</keyword>
<evidence type="ECO:0000259" key="20">
    <source>
        <dbReference type="PROSITE" id="PS50125"/>
    </source>
</evidence>
<dbReference type="InParanoid" id="A0A6P7YWF9"/>
<dbReference type="CDD" id="cd07302">
    <property type="entry name" value="CHD"/>
    <property type="match status" value="1"/>
</dbReference>
<dbReference type="InterPro" id="IPR001054">
    <property type="entry name" value="A/G_cyclase"/>
</dbReference>
<dbReference type="PANTHER" id="PTHR11920:SF347">
    <property type="entry name" value="GUANYLYL CYCLASE C"/>
    <property type="match status" value="1"/>
</dbReference>
<evidence type="ECO:0000259" key="19">
    <source>
        <dbReference type="PROSITE" id="PS50011"/>
    </source>
</evidence>